<dbReference type="AlphaFoldDB" id="A0A7C9AP64"/>
<proteinExistence type="predicted"/>
<feature type="signal peptide" evidence="1">
    <location>
        <begin position="1"/>
        <end position="16"/>
    </location>
</feature>
<name>A0A7C9AP64_OPUST</name>
<protein>
    <recommendedName>
        <fullName evidence="3">Secreted protein</fullName>
    </recommendedName>
</protein>
<organism evidence="2">
    <name type="scientific">Opuntia streptacantha</name>
    <name type="common">Prickly pear cactus</name>
    <name type="synonym">Opuntia cardona</name>
    <dbReference type="NCBI Taxonomy" id="393608"/>
    <lineage>
        <taxon>Eukaryota</taxon>
        <taxon>Viridiplantae</taxon>
        <taxon>Streptophyta</taxon>
        <taxon>Embryophyta</taxon>
        <taxon>Tracheophyta</taxon>
        <taxon>Spermatophyta</taxon>
        <taxon>Magnoliopsida</taxon>
        <taxon>eudicotyledons</taxon>
        <taxon>Gunneridae</taxon>
        <taxon>Pentapetalae</taxon>
        <taxon>Caryophyllales</taxon>
        <taxon>Cactineae</taxon>
        <taxon>Cactaceae</taxon>
        <taxon>Opuntioideae</taxon>
        <taxon>Opuntia</taxon>
    </lineage>
</organism>
<evidence type="ECO:0000313" key="2">
    <source>
        <dbReference type="EMBL" id="MBA4673332.1"/>
    </source>
</evidence>
<evidence type="ECO:0008006" key="3">
    <source>
        <dbReference type="Google" id="ProtNLM"/>
    </source>
</evidence>
<dbReference type="EMBL" id="GISG01258698">
    <property type="protein sequence ID" value="MBA4673332.1"/>
    <property type="molecule type" value="Transcribed_RNA"/>
</dbReference>
<feature type="chain" id="PRO_5028005694" description="Secreted protein" evidence="1">
    <location>
        <begin position="17"/>
        <end position="149"/>
    </location>
</feature>
<evidence type="ECO:0000256" key="1">
    <source>
        <dbReference type="SAM" id="SignalP"/>
    </source>
</evidence>
<accession>A0A7C9AP64</accession>
<reference evidence="2" key="1">
    <citation type="journal article" date="2013" name="J. Plant Res.">
        <title>Effect of fungi and light on seed germination of three Opuntia species from semiarid lands of central Mexico.</title>
        <authorList>
            <person name="Delgado-Sanchez P."/>
            <person name="Jimenez-Bremont J.F."/>
            <person name="Guerrero-Gonzalez Mde L."/>
            <person name="Flores J."/>
        </authorList>
    </citation>
    <scope>NUCLEOTIDE SEQUENCE</scope>
    <source>
        <tissue evidence="2">Cladode</tissue>
    </source>
</reference>
<reference evidence="2" key="2">
    <citation type="submission" date="2020-07" db="EMBL/GenBank/DDBJ databases">
        <authorList>
            <person name="Vera ALvarez R."/>
            <person name="Arias-Moreno D.M."/>
            <person name="Jimenez-Jacinto V."/>
            <person name="Jimenez-Bremont J.F."/>
            <person name="Swaminathan K."/>
            <person name="Moose S.P."/>
            <person name="Guerrero-Gonzalez M.L."/>
            <person name="Marino-Ramirez L."/>
            <person name="Landsman D."/>
            <person name="Rodriguez-Kessler M."/>
            <person name="Delgado-Sanchez P."/>
        </authorList>
    </citation>
    <scope>NUCLEOTIDE SEQUENCE</scope>
    <source>
        <tissue evidence="2">Cladode</tissue>
    </source>
</reference>
<keyword evidence="1" id="KW-0732">Signal</keyword>
<sequence>MLLLFLLFLLNHLTFCLHGLSRSSHACNHRITTSGKDYIPYPLSRGIFIWLPMFIQLPLSNQLLLHCCPRPKAPFPGISIPVHNHPLDFRHHSMITSSHDSSSHLRNTQRNRLPLCGHQNNLLPDFNIILKPKKPRNHQLSTITDSIHS</sequence>